<evidence type="ECO:0000313" key="4">
    <source>
        <dbReference type="Proteomes" id="UP000194641"/>
    </source>
</evidence>
<dbReference type="Proteomes" id="UP000194641">
    <property type="component" value="Unassembled WGS sequence"/>
</dbReference>
<organism evidence="3 4">
    <name type="scientific">Acetobacter indonesiensis</name>
    <dbReference type="NCBI Taxonomy" id="104101"/>
    <lineage>
        <taxon>Bacteria</taxon>
        <taxon>Pseudomonadati</taxon>
        <taxon>Pseudomonadota</taxon>
        <taxon>Alphaproteobacteria</taxon>
        <taxon>Acetobacterales</taxon>
        <taxon>Acetobacteraceae</taxon>
        <taxon>Acetobacter</taxon>
    </lineage>
</organism>
<dbReference type="AlphaFoldDB" id="A0A252AUP2"/>
<comment type="caution">
    <text evidence="3">The sequence shown here is derived from an EMBL/GenBank/DDBJ whole genome shotgun (WGS) entry which is preliminary data.</text>
</comment>
<feature type="transmembrane region" description="Helical" evidence="2">
    <location>
        <begin position="133"/>
        <end position="155"/>
    </location>
</feature>
<keyword evidence="2" id="KW-0812">Transmembrane</keyword>
<dbReference type="RefSeq" id="WP_086659365.1">
    <property type="nucleotide sequence ID" value="NZ_JAMYZX010000001.1"/>
</dbReference>
<accession>A0A252AUP2</accession>
<feature type="transmembrane region" description="Helical" evidence="2">
    <location>
        <begin position="161"/>
        <end position="183"/>
    </location>
</feature>
<evidence type="ECO:0000313" key="3">
    <source>
        <dbReference type="EMBL" id="OUI93952.1"/>
    </source>
</evidence>
<sequence length="184" mass="20677">MNTPPGLFSNQPLSSGTETAPQPDQAPVINWRICLICFAINLAIILSSLFLMIGLHIEHPDDMKQVNRAQLAVMAILLAPLAETYLFFQLPYQLVRKFLPFPKLVWGVSFLITLSLFIYEHHGGSPHGLHRDWPLAFLVGGVGGATFFSCFYFTHRSGYGSPFWTTTLCHLFYNTCITLITLFP</sequence>
<keyword evidence="2" id="KW-1133">Transmembrane helix</keyword>
<evidence type="ECO:0000256" key="1">
    <source>
        <dbReference type="SAM" id="MobiDB-lite"/>
    </source>
</evidence>
<gene>
    <name evidence="3" type="ORF">HK17_06660</name>
</gene>
<proteinExistence type="predicted"/>
<evidence type="ECO:0000256" key="2">
    <source>
        <dbReference type="SAM" id="Phobius"/>
    </source>
</evidence>
<evidence type="ECO:0008006" key="5">
    <source>
        <dbReference type="Google" id="ProtNLM"/>
    </source>
</evidence>
<protein>
    <recommendedName>
        <fullName evidence="5">CPBP family intramembrane metalloprotease</fullName>
    </recommendedName>
</protein>
<feature type="transmembrane region" description="Helical" evidence="2">
    <location>
        <begin position="69"/>
        <end position="92"/>
    </location>
</feature>
<feature type="region of interest" description="Disordered" evidence="1">
    <location>
        <begin position="1"/>
        <end position="21"/>
    </location>
</feature>
<reference evidence="4" key="1">
    <citation type="submission" date="2014-06" db="EMBL/GenBank/DDBJ databases">
        <authorList>
            <person name="Winans N.J."/>
            <person name="Newell P.D."/>
            <person name="Douglas A.E."/>
        </authorList>
    </citation>
    <scope>NUCLEOTIDE SEQUENCE [LARGE SCALE GENOMIC DNA]</scope>
</reference>
<dbReference type="EMBL" id="JOPA01000019">
    <property type="protein sequence ID" value="OUI93952.1"/>
    <property type="molecule type" value="Genomic_DNA"/>
</dbReference>
<name>A0A252AUP2_9PROT</name>
<feature type="transmembrane region" description="Helical" evidence="2">
    <location>
        <begin position="104"/>
        <end position="121"/>
    </location>
</feature>
<feature type="transmembrane region" description="Helical" evidence="2">
    <location>
        <begin position="29"/>
        <end position="57"/>
    </location>
</feature>
<keyword evidence="2" id="KW-0472">Membrane</keyword>